<feature type="domain" description="D-isomer specific 2-hydroxyacid dehydrogenase NAD-binding" evidence="6">
    <location>
        <begin position="140"/>
        <end position="312"/>
    </location>
</feature>
<dbReference type="PANTHER" id="PTHR42789:SF1">
    <property type="entry name" value="D-ISOMER SPECIFIC 2-HYDROXYACID DEHYDROGENASE FAMILY PROTEIN (AFU_ORTHOLOGUE AFUA_6G10090)"/>
    <property type="match status" value="1"/>
</dbReference>
<sequence>MSHWPVPLLRDAHDGNQIWKLIMTNSPLIKIAVLDDYQNVALKVADWSPLENRAEITVFNDHVADPAQVIERLKPFDVVCVMRERTPLTREIIERLPNLKLIASTGSGNASIDTDAAAERGVKVVHTGYSSTPTIEFTWAMILAMARHIPAENQSLREGGWQQMIGTELAGKTLGLLGLGHIGSAVGVIGRAFRMNVIAWSQNLTAERAESKGVQLVDRDTLFSASDFLSIHVRLSDRTRGLVGAEELARMKRTSRIVNTSRGPIVDTAALIAALKSGQIAGAAVDVYDTEPLQLTDPFRSLPNVLATPHIGYVAHELYQTFYGDTVRNIVEWLDQPQQPHA</sequence>
<dbReference type="CDD" id="cd12169">
    <property type="entry name" value="PGDH_like_1"/>
    <property type="match status" value="1"/>
</dbReference>
<evidence type="ECO:0000256" key="4">
    <source>
        <dbReference type="RuleBase" id="RU003719"/>
    </source>
</evidence>
<evidence type="ECO:0000313" key="7">
    <source>
        <dbReference type="EMBL" id="EIN02756.1"/>
    </source>
</evidence>
<dbReference type="InterPro" id="IPR050857">
    <property type="entry name" value="D-2-hydroxyacid_DH"/>
</dbReference>
<dbReference type="Pfam" id="PF00389">
    <property type="entry name" value="2-Hacid_dh"/>
    <property type="match status" value="1"/>
</dbReference>
<evidence type="ECO:0000259" key="5">
    <source>
        <dbReference type="Pfam" id="PF00389"/>
    </source>
</evidence>
<comment type="caution">
    <text evidence="7">The sequence shown here is derived from an EMBL/GenBank/DDBJ whole genome shotgun (WGS) entry which is preliminary data.</text>
</comment>
<name>A0ABN0FVF4_9BURK</name>
<dbReference type="Proteomes" id="UP000004980">
    <property type="component" value="Unassembled WGS sequence"/>
</dbReference>
<evidence type="ECO:0000256" key="3">
    <source>
        <dbReference type="ARBA" id="ARBA00023027"/>
    </source>
</evidence>
<comment type="similarity">
    <text evidence="1 4">Belongs to the D-isomer specific 2-hydroxyacid dehydrogenase family.</text>
</comment>
<protein>
    <submittedName>
        <fullName evidence="7">D-isomer specific 2-hydroxyacid dehydrogenase NAD-binding protein</fullName>
    </submittedName>
</protein>
<dbReference type="Gene3D" id="3.40.50.720">
    <property type="entry name" value="NAD(P)-binding Rossmann-like Domain"/>
    <property type="match status" value="2"/>
</dbReference>
<dbReference type="PROSITE" id="PS00671">
    <property type="entry name" value="D_2_HYDROXYACID_DH_3"/>
    <property type="match status" value="1"/>
</dbReference>
<evidence type="ECO:0000259" key="6">
    <source>
        <dbReference type="Pfam" id="PF02826"/>
    </source>
</evidence>
<dbReference type="SUPFAM" id="SSF52283">
    <property type="entry name" value="Formate/glycerate dehydrogenase catalytic domain-like"/>
    <property type="match status" value="1"/>
</dbReference>
<accession>A0ABN0FVF4</accession>
<dbReference type="Pfam" id="PF02826">
    <property type="entry name" value="2-Hacid_dh_C"/>
    <property type="match status" value="1"/>
</dbReference>
<proteinExistence type="inferred from homology"/>
<feature type="domain" description="D-isomer specific 2-hydroxyacid dehydrogenase catalytic" evidence="5">
    <location>
        <begin position="45"/>
        <end position="338"/>
    </location>
</feature>
<dbReference type="EMBL" id="AKAU01000014">
    <property type="protein sequence ID" value="EIN02756.1"/>
    <property type="molecule type" value="Genomic_DNA"/>
</dbReference>
<dbReference type="SUPFAM" id="SSF51735">
    <property type="entry name" value="NAD(P)-binding Rossmann-fold domains"/>
    <property type="match status" value="1"/>
</dbReference>
<dbReference type="PANTHER" id="PTHR42789">
    <property type="entry name" value="D-ISOMER SPECIFIC 2-HYDROXYACID DEHYDROGENASE FAMILY PROTEIN (AFU_ORTHOLOGUE AFUA_6G10090)"/>
    <property type="match status" value="1"/>
</dbReference>
<dbReference type="InterPro" id="IPR029753">
    <property type="entry name" value="D-isomer_DH_CS"/>
</dbReference>
<organism evidence="7 8">
    <name type="scientific">Paraburkholderia hospita</name>
    <dbReference type="NCBI Taxonomy" id="169430"/>
    <lineage>
        <taxon>Bacteria</taxon>
        <taxon>Pseudomonadati</taxon>
        <taxon>Pseudomonadota</taxon>
        <taxon>Betaproteobacteria</taxon>
        <taxon>Burkholderiales</taxon>
        <taxon>Burkholderiaceae</taxon>
        <taxon>Paraburkholderia</taxon>
    </lineage>
</organism>
<evidence type="ECO:0000313" key="8">
    <source>
        <dbReference type="Proteomes" id="UP000004980"/>
    </source>
</evidence>
<keyword evidence="3" id="KW-0520">NAD</keyword>
<reference evidence="7 8" key="1">
    <citation type="journal article" date="2012" name="J. Bacteriol.">
        <title>Draft Genome Sequence of the Soil Bacterium Burkholderia terrae Strain BS001, Which Interacts with Fungal Surface Structures.</title>
        <authorList>
            <person name="Nazir R."/>
            <person name="Hansen M.A."/>
            <person name="Sorensen S."/>
            <person name="van Elsas J.D."/>
        </authorList>
    </citation>
    <scope>NUCLEOTIDE SEQUENCE [LARGE SCALE GENOMIC DNA]</scope>
    <source>
        <strain evidence="7 8">BS001</strain>
    </source>
</reference>
<dbReference type="InterPro" id="IPR006139">
    <property type="entry name" value="D-isomer_2_OHA_DH_cat_dom"/>
</dbReference>
<gene>
    <name evidence="7" type="ORF">WQE_02177</name>
</gene>
<dbReference type="InterPro" id="IPR036291">
    <property type="entry name" value="NAD(P)-bd_dom_sf"/>
</dbReference>
<keyword evidence="2 4" id="KW-0560">Oxidoreductase</keyword>
<keyword evidence="8" id="KW-1185">Reference proteome</keyword>
<evidence type="ECO:0000256" key="2">
    <source>
        <dbReference type="ARBA" id="ARBA00023002"/>
    </source>
</evidence>
<evidence type="ECO:0000256" key="1">
    <source>
        <dbReference type="ARBA" id="ARBA00005854"/>
    </source>
</evidence>
<dbReference type="InterPro" id="IPR006140">
    <property type="entry name" value="D-isomer_DH_NAD-bd"/>
</dbReference>